<gene>
    <name evidence="1" type="ORF">CPT_Skate_054</name>
</gene>
<proteinExistence type="predicted"/>
<evidence type="ECO:0000313" key="1">
    <source>
        <dbReference type="EMBL" id="AXC43012.1"/>
    </source>
</evidence>
<evidence type="ECO:0000313" key="2">
    <source>
        <dbReference type="Proteomes" id="UP000252847"/>
    </source>
</evidence>
<dbReference type="EMBL" id="MH321493">
    <property type="protein sequence ID" value="AXC43012.1"/>
    <property type="molecule type" value="Genomic_DNA"/>
</dbReference>
<name>A0A2Z5HTQ8_9CAUD</name>
<protein>
    <submittedName>
        <fullName evidence="1">Uncharacterized protein</fullName>
    </submittedName>
</protein>
<dbReference type="Proteomes" id="UP000252847">
    <property type="component" value="Segment"/>
</dbReference>
<reference evidence="2" key="1">
    <citation type="submission" date="2018-05" db="EMBL/GenBank/DDBJ databases">
        <title>Complete Genome of Salmonella typhimurium siphophage Skate.</title>
        <authorList>
            <person name="Rohren M.E."/>
            <person name="Xie Y."/>
            <person name="O'Leary C."/>
            <person name="Liu M."/>
            <person name="Young R.F."/>
        </authorList>
    </citation>
    <scope>NUCLEOTIDE SEQUENCE [LARGE SCALE GENOMIC DNA]</scope>
</reference>
<accession>A0A2Z5HTQ8</accession>
<organism evidence="1 2">
    <name type="scientific">Salmonella phage Skate</name>
    <dbReference type="NCBI Taxonomy" id="2234035"/>
    <lineage>
        <taxon>Viruses</taxon>
        <taxon>Duplodnaviria</taxon>
        <taxon>Heunggongvirae</taxon>
        <taxon>Uroviricota</taxon>
        <taxon>Caudoviricetes</taxon>
        <taxon>Skatevirus</taxon>
        <taxon>Skatevirus skate</taxon>
    </lineage>
</organism>
<sequence>MGWVLPHVFRLRTKADITQCSYLLCAGYASGVSRPLIIIEGLTIIK</sequence>
<keyword evidence="2" id="KW-1185">Reference proteome</keyword>